<gene>
    <name evidence="2" type="ORF">DL238_04845</name>
</gene>
<feature type="transmembrane region" description="Helical" evidence="1">
    <location>
        <begin position="372"/>
        <end position="394"/>
    </location>
</feature>
<accession>A0A395LJN5</accession>
<organism evidence="2 3">
    <name type="scientific">Alteriqipengyuania lutimaris</name>
    <dbReference type="NCBI Taxonomy" id="1538146"/>
    <lineage>
        <taxon>Bacteria</taxon>
        <taxon>Pseudomonadati</taxon>
        <taxon>Pseudomonadota</taxon>
        <taxon>Alphaproteobacteria</taxon>
        <taxon>Sphingomonadales</taxon>
        <taxon>Erythrobacteraceae</taxon>
        <taxon>Alteriqipengyuania</taxon>
    </lineage>
</organism>
<evidence type="ECO:0000313" key="3">
    <source>
        <dbReference type="Proteomes" id="UP000254101"/>
    </source>
</evidence>
<comment type="caution">
    <text evidence="2">The sequence shown here is derived from an EMBL/GenBank/DDBJ whole genome shotgun (WGS) entry which is preliminary data.</text>
</comment>
<keyword evidence="1" id="KW-0472">Membrane</keyword>
<keyword evidence="3" id="KW-1185">Reference proteome</keyword>
<evidence type="ECO:0000313" key="2">
    <source>
        <dbReference type="EMBL" id="RDS77001.1"/>
    </source>
</evidence>
<dbReference type="NCBIfam" id="TIGR01760">
    <property type="entry name" value="tape_meas_TP901"/>
    <property type="match status" value="1"/>
</dbReference>
<sequence length="855" mass="91563">MPARASCGQCSPGWQNDRRLKMALGEEIARLAVSLSMDSSEFATGSTKVQRDLGRLQASFQALGDKWMQTGKRLTIGVTTPIAAFGLLSAKAASDAQELDSAFTATFDNLSGEMRDWARETGDAMGRSTQAMQQMANTFGIFFNQAAPTRKEAAEMSKTFTVLAQDLSSFYNVSGDEALQKLRSGLSGESEPLRDFGVFLTEATVKAKAMEMGLTGLGDELTEQEKILARYQLILESTRDAQGDVARTSGGAANQWRSFTEALDELRVVIGERLLPLLTPMVKGMTNLVNGFNNLPGGVQTAIVAVGAMMAAIGPMMLIMGTLAATLLPLFAAKFGPIGIAISAFINPLGTAISFLAQFAVQLAGMTALKTVGALLLRFAGPVGLIASLGLLIYKNWDRISEVFATFAARAKEAIGPPLERLVATISAAFNDLWQGPLGDGIRMAMGVVEKFGGIVGSVLGEALIRVLSAALELVTYVFEQMGTAIDTINALLNGDFRGAWESAKGFVTNAVNAVLNIIEALAPGSIAAMQKLYTGVKTWLMDKLGGVLNWVQEKVAAVENSFAWLYDRVVGNSWVPDMVASIGSEMARLDSLMVDPARKATQSVDDAMREMAGNTRALLARLFPEIEKARAMADDLATIDASQLSDRQKSEARRRLRNEYYGFDDKIALRTKVEELPDILTIPDLTREAADKTRVQAVRIADSFKDMAEKTVGSLRGMADAIKSGGFLGIFESALNLFLQLGSTGLFGKTLATNINRVPAYASGTSFHPGGLALVGERGPELVSMPRGSQVFTNRESRAMGRSSRVEIVPSPYFDVRVDGRAAQVAAPMASLAASAGSAGAQMSFARSRKRRMS</sequence>
<dbReference type="Proteomes" id="UP000254101">
    <property type="component" value="Unassembled WGS sequence"/>
</dbReference>
<dbReference type="AlphaFoldDB" id="A0A395LJN5"/>
<keyword evidence="1" id="KW-0812">Transmembrane</keyword>
<dbReference type="EMBL" id="QRBB01000001">
    <property type="protein sequence ID" value="RDS77001.1"/>
    <property type="molecule type" value="Genomic_DNA"/>
</dbReference>
<reference evidence="2 3" key="1">
    <citation type="submission" date="2018-07" db="EMBL/GenBank/DDBJ databases">
        <title>Erythrobacter nanhaiensis sp. nov., a novel member of the genus Erythrobacter isolated from the South China Sea.</title>
        <authorList>
            <person name="Chen X."/>
            <person name="Liu J."/>
        </authorList>
    </citation>
    <scope>NUCLEOTIDE SEQUENCE [LARGE SCALE GENOMIC DNA]</scope>
    <source>
        <strain evidence="2 3">S-5</strain>
    </source>
</reference>
<keyword evidence="1" id="KW-1133">Transmembrane helix</keyword>
<dbReference type="InterPro" id="IPR010090">
    <property type="entry name" value="Phage_tape_meas"/>
</dbReference>
<feature type="transmembrane region" description="Helical" evidence="1">
    <location>
        <begin position="302"/>
        <end position="331"/>
    </location>
</feature>
<evidence type="ECO:0000256" key="1">
    <source>
        <dbReference type="SAM" id="Phobius"/>
    </source>
</evidence>
<feature type="transmembrane region" description="Helical" evidence="1">
    <location>
        <begin position="338"/>
        <end position="360"/>
    </location>
</feature>
<proteinExistence type="predicted"/>
<protein>
    <submittedName>
        <fullName evidence="2">Phage tail tape measure protein</fullName>
    </submittedName>
</protein>
<dbReference type="OrthoDB" id="8019720at2"/>
<name>A0A395LJN5_9SPHN</name>